<feature type="region of interest" description="Disordered" evidence="6">
    <location>
        <begin position="34"/>
        <end position="53"/>
    </location>
</feature>
<evidence type="ECO:0000256" key="1">
    <source>
        <dbReference type="ARBA" id="ARBA00006080"/>
    </source>
</evidence>
<sequence length="816" mass="92713">MTDNNAPISTATRRATKPRERNSLLKKYYGLKDTAPTTTAAQPEENARPFDLDGNTFNSSKYFGSLLKEKTLQGLIEKDNQLVGEIREIDGDMKTLVYENYSKFISATDTIRKMKSNVESMESEMSRLNENISNISKQSKTINKELGPSRQKIQQLSNVHNSLKRLQFIFELPNRLQHCLVKGKYGQAVKYYSKASKVLNHYQHMAAFKGIERDCNSIMDKVKAEIWTGLTDPNVTLQKIAEETRLLVLLGEDAHRLWKQYIDIQMNMLEKKQAANSSPLSIQDLVAVYVMPLEDIVHHFESLFLTDLDTHNDKDGLDGQPMAKLSAQDKEQAKIDLLEAINPHLDKFFELATEFIELPLNISLATPLQQADHLAELRLSLLNQTPSLSSVAKMNDRIISLSSTWENDLIQGSLDSALAGLRDRINTFITSLQETSNNDDFDTNGMAGFIQDTQTWLVDHLIKLCLLPLKECLDITQQETLARIQQGIKYVWQKLASRFENVHKTSKLDTQSLQIIMLVGSRLCYDLADNGIFQMYSAFSSKFCKNQQKQKEAIYRSPDLDANMDPRVIPDMNEMIECYLKTGQTLLNKQMMQEGYRISSRIQEAYLYKPATSATVVDHVSEIWHYCFNRLKYTERLVEALFPQEQPALSTRVSLDDNATAADPEYDYASPYSRHMVPSTHSLATVSSISETPTGTTKLGGNDMALSIMNNIDKLFAERVDVYRKVDPSPIGVCTGLILIMLKTFLEIVREVLMDTVNYQQIQVDVEYVKRIIWPFVGDEKWATTMLQEVLSSIYTRCSSPISISQDELALILAPQ</sequence>
<dbReference type="InterPro" id="IPR014812">
    <property type="entry name" value="Vps51"/>
</dbReference>
<dbReference type="GO" id="GO:0000938">
    <property type="term" value="C:GARP complex"/>
    <property type="evidence" value="ECO:0007669"/>
    <property type="project" value="UniProtKB-UniRule"/>
</dbReference>
<feature type="compositionally biased region" description="Polar residues" evidence="6">
    <location>
        <begin position="1"/>
        <end position="13"/>
    </location>
</feature>
<evidence type="ECO:0000256" key="4">
    <source>
        <dbReference type="RuleBase" id="RU368010"/>
    </source>
</evidence>
<evidence type="ECO:0000313" key="8">
    <source>
        <dbReference type="EMBL" id="KAK4518008.1"/>
    </source>
</evidence>
<protein>
    <recommendedName>
        <fullName evidence="4">Vacuolar protein sorting-associated protein 51 homolog</fullName>
    </recommendedName>
</protein>
<dbReference type="GO" id="GO:0007030">
    <property type="term" value="P:Golgi organization"/>
    <property type="evidence" value="ECO:0007669"/>
    <property type="project" value="UniProtKB-UniRule"/>
</dbReference>
<dbReference type="GO" id="GO:0032456">
    <property type="term" value="P:endocytic recycling"/>
    <property type="evidence" value="ECO:0007669"/>
    <property type="project" value="TreeGrafter"/>
</dbReference>
<dbReference type="GO" id="GO:0006869">
    <property type="term" value="P:lipid transport"/>
    <property type="evidence" value="ECO:0007669"/>
    <property type="project" value="UniProtKB-UniRule"/>
</dbReference>
<dbReference type="EMBL" id="JASEJX010000013">
    <property type="protein sequence ID" value="KAK4518008.1"/>
    <property type="molecule type" value="Genomic_DNA"/>
</dbReference>
<comment type="subunit">
    <text evidence="4">Component of the Golgi-associated retrograde protein (GARP) complex.</text>
</comment>
<evidence type="ECO:0000256" key="2">
    <source>
        <dbReference type="ARBA" id="ARBA00022448"/>
    </source>
</evidence>
<dbReference type="PANTHER" id="PTHR15954:SF4">
    <property type="entry name" value="VACUOLAR PROTEIN SORTING-ASSOCIATED PROTEIN 51 HOMOLOG"/>
    <property type="match status" value="1"/>
</dbReference>
<reference evidence="8 9" key="1">
    <citation type="submission" date="2022-11" db="EMBL/GenBank/DDBJ databases">
        <title>Mucor velutinosus strain NIH1002 WGS.</title>
        <authorList>
            <person name="Subramanian P."/>
            <person name="Mullikin J.C."/>
            <person name="Segre J.A."/>
            <person name="Zelazny A.M."/>
        </authorList>
    </citation>
    <scope>NUCLEOTIDE SEQUENCE [LARGE SCALE GENOMIC DNA]</scope>
    <source>
        <strain evidence="8 9">NIH1002</strain>
    </source>
</reference>
<dbReference type="GO" id="GO:0015031">
    <property type="term" value="P:protein transport"/>
    <property type="evidence" value="ECO:0007669"/>
    <property type="project" value="UniProtKB-UniRule"/>
</dbReference>
<dbReference type="RefSeq" id="XP_064684674.1">
    <property type="nucleotide sequence ID" value="XM_064820754.1"/>
</dbReference>
<dbReference type="InterPro" id="IPR016159">
    <property type="entry name" value="Cullin_repeat-like_dom_sf"/>
</dbReference>
<keyword evidence="4" id="KW-0333">Golgi apparatus</keyword>
<comment type="similarity">
    <text evidence="1 4">Belongs to the VPS51 family.</text>
</comment>
<feature type="region of interest" description="Disordered" evidence="6">
    <location>
        <begin position="1"/>
        <end position="23"/>
    </location>
</feature>
<keyword evidence="4" id="KW-0653">Protein transport</keyword>
<dbReference type="GO" id="GO:0005829">
    <property type="term" value="C:cytosol"/>
    <property type="evidence" value="ECO:0007669"/>
    <property type="project" value="GOC"/>
</dbReference>
<dbReference type="Proteomes" id="UP001304243">
    <property type="component" value="Unassembled WGS sequence"/>
</dbReference>
<feature type="domain" description="Exocyst complex component EXOC2/Sec5 N-terminal" evidence="7">
    <location>
        <begin position="52"/>
        <end position="270"/>
    </location>
</feature>
<comment type="caution">
    <text evidence="8">The sequence shown here is derived from an EMBL/GenBank/DDBJ whole genome shotgun (WGS) entry which is preliminary data.</text>
</comment>
<name>A0AAN7DJN7_9FUNG</name>
<comment type="subcellular location">
    <subcellularLocation>
        <location evidence="4">Golgi apparatus</location>
        <location evidence="4">trans-Golgi network</location>
    </subcellularLocation>
</comment>
<dbReference type="PANTHER" id="PTHR15954">
    <property type="entry name" value="VACUOLAR PROTEIN SORTING-ASSOCIATED PROTEIN 51 HOMOLOG"/>
    <property type="match status" value="1"/>
</dbReference>
<evidence type="ECO:0000259" key="7">
    <source>
        <dbReference type="Pfam" id="PF15469"/>
    </source>
</evidence>
<dbReference type="GO" id="GO:1990745">
    <property type="term" value="C:EARP complex"/>
    <property type="evidence" value="ECO:0007669"/>
    <property type="project" value="TreeGrafter"/>
</dbReference>
<evidence type="ECO:0000313" key="9">
    <source>
        <dbReference type="Proteomes" id="UP001304243"/>
    </source>
</evidence>
<accession>A0AAN7DJN7</accession>
<evidence type="ECO:0000256" key="6">
    <source>
        <dbReference type="SAM" id="MobiDB-lite"/>
    </source>
</evidence>
<organism evidence="8 9">
    <name type="scientific">Mucor velutinosus</name>
    <dbReference type="NCBI Taxonomy" id="708070"/>
    <lineage>
        <taxon>Eukaryota</taxon>
        <taxon>Fungi</taxon>
        <taxon>Fungi incertae sedis</taxon>
        <taxon>Mucoromycota</taxon>
        <taxon>Mucoromycotina</taxon>
        <taxon>Mucoromycetes</taxon>
        <taxon>Mucorales</taxon>
        <taxon>Mucorineae</taxon>
        <taxon>Mucoraceae</taxon>
        <taxon>Mucor</taxon>
    </lineage>
</organism>
<evidence type="ECO:0000256" key="3">
    <source>
        <dbReference type="ARBA" id="ARBA00023054"/>
    </source>
</evidence>
<proteinExistence type="inferred from homology"/>
<dbReference type="InterPro" id="IPR039481">
    <property type="entry name" value="EXOC2/Sec5_N_dom"/>
</dbReference>
<keyword evidence="9" id="KW-1185">Reference proteome</keyword>
<keyword evidence="4" id="KW-0445">Lipid transport</keyword>
<dbReference type="GO" id="GO:0042147">
    <property type="term" value="P:retrograde transport, endosome to Golgi"/>
    <property type="evidence" value="ECO:0007669"/>
    <property type="project" value="UniProtKB-UniRule"/>
</dbReference>
<gene>
    <name evidence="8" type="ORF">ATC70_001358</name>
</gene>
<feature type="coiled-coil region" evidence="5">
    <location>
        <begin position="111"/>
        <end position="145"/>
    </location>
</feature>
<dbReference type="AlphaFoldDB" id="A0AAN7DJN7"/>
<dbReference type="GO" id="GO:0048193">
    <property type="term" value="P:Golgi vesicle transport"/>
    <property type="evidence" value="ECO:0007669"/>
    <property type="project" value="TreeGrafter"/>
</dbReference>
<evidence type="ECO:0000256" key="5">
    <source>
        <dbReference type="SAM" id="Coils"/>
    </source>
</evidence>
<dbReference type="Pfam" id="PF15469">
    <property type="entry name" value="Sec5"/>
    <property type="match status" value="1"/>
</dbReference>
<keyword evidence="3 5" id="KW-0175">Coiled coil</keyword>
<dbReference type="GO" id="GO:0016020">
    <property type="term" value="C:membrane"/>
    <property type="evidence" value="ECO:0007669"/>
    <property type="project" value="TreeGrafter"/>
</dbReference>
<comment type="function">
    <text evidence="4">Acts as component of the GARP complex that is involved in retrograde transport from early and late endosomes to the trans-Golgi network (TGN).</text>
</comment>
<keyword evidence="2 4" id="KW-0813">Transport</keyword>
<dbReference type="SUPFAM" id="SSF74788">
    <property type="entry name" value="Cullin repeat-like"/>
    <property type="match status" value="1"/>
</dbReference>
<dbReference type="GeneID" id="89945060"/>